<feature type="transmembrane region" description="Helical" evidence="7">
    <location>
        <begin position="322"/>
        <end position="344"/>
    </location>
</feature>
<evidence type="ECO:0000256" key="7">
    <source>
        <dbReference type="SAM" id="Phobius"/>
    </source>
</evidence>
<organism evidence="9 10">
    <name type="scientific">Cinnamomum micranthum f. kanehirae</name>
    <dbReference type="NCBI Taxonomy" id="337451"/>
    <lineage>
        <taxon>Eukaryota</taxon>
        <taxon>Viridiplantae</taxon>
        <taxon>Streptophyta</taxon>
        <taxon>Embryophyta</taxon>
        <taxon>Tracheophyta</taxon>
        <taxon>Spermatophyta</taxon>
        <taxon>Magnoliopsida</taxon>
        <taxon>Magnoliidae</taxon>
        <taxon>Laurales</taxon>
        <taxon>Lauraceae</taxon>
        <taxon>Cinnamomum</taxon>
    </lineage>
</organism>
<feature type="domain" description="Membrane insertase YidC/Oxa/ALB C-terminal" evidence="8">
    <location>
        <begin position="166"/>
        <end position="356"/>
    </location>
</feature>
<dbReference type="EMBL" id="QPKB01000012">
    <property type="protein sequence ID" value="RWR96473.1"/>
    <property type="molecule type" value="Genomic_DNA"/>
</dbReference>
<evidence type="ECO:0000256" key="3">
    <source>
        <dbReference type="ARBA" id="ARBA00022692"/>
    </source>
</evidence>
<dbReference type="OrthoDB" id="2148490at2759"/>
<dbReference type="CDD" id="cd20069">
    <property type="entry name" value="5TM_Oxa1-like"/>
    <property type="match status" value="1"/>
</dbReference>
<dbReference type="NCBIfam" id="TIGR03592">
    <property type="entry name" value="yidC_oxa1_cterm"/>
    <property type="match status" value="1"/>
</dbReference>
<sequence length="380" mass="41700">MFRRSISSRFSLLTRRTHSSFACFVHDDDNSHHPLPTSSPQQQPKSFKHKEFYNDFNTSGARFGALFRCSGGLVSSYSLGLGLSSRSYSSGITGEGSGKIKYISDAPDFLTENSTELMVEQNSVEVAVAQGPVVSEVAVAAADSSLPVAALQYFIDGVHTFTGLNWWAAIALTTIMIRCATVPLLINQLKATSKLTQMRPHMEEIRQQMQDSMDPNSIAEGQKQIKKLFKEYGVTPFTPLKGLLIQGPVFISFYLAISNMVEKVPSLKGGGAFWFSDLTTPDSLYLLPVLTSLTFLITVELNMQDGLEGNPVAGTMKKYARILAFLAIPLTMNLPKAIFCYWVTSNLFSLMYGLVLKHPPVKKLLGIPEIAPPPTNAKGI</sequence>
<dbReference type="PANTHER" id="PTHR12428:SF34">
    <property type="entry name" value="MITOCHONDRIAL INNER MEMBRANE PROTEIN OXA1-LIKE"/>
    <property type="match status" value="1"/>
</dbReference>
<dbReference type="GO" id="GO:0032979">
    <property type="term" value="P:protein insertion into mitochondrial inner membrane from matrix"/>
    <property type="evidence" value="ECO:0007669"/>
    <property type="project" value="TreeGrafter"/>
</dbReference>
<comment type="subcellular location">
    <subcellularLocation>
        <location evidence="1 6">Membrane</location>
        <topology evidence="1 6">Multi-pass membrane protein</topology>
    </subcellularLocation>
</comment>
<evidence type="ECO:0000313" key="9">
    <source>
        <dbReference type="EMBL" id="RWR96473.1"/>
    </source>
</evidence>
<comment type="similarity">
    <text evidence="2">Belongs to the OXA1/ALB3/YidC (TC 2.A.9.2) family.</text>
</comment>
<evidence type="ECO:0000259" key="8">
    <source>
        <dbReference type="Pfam" id="PF02096"/>
    </source>
</evidence>
<keyword evidence="10" id="KW-1185">Reference proteome</keyword>
<keyword evidence="5 7" id="KW-0472">Membrane</keyword>
<evidence type="ECO:0000313" key="10">
    <source>
        <dbReference type="Proteomes" id="UP000283530"/>
    </source>
</evidence>
<name>A0A443Q0A9_9MAGN</name>
<comment type="caution">
    <text evidence="9">The sequence shown here is derived from an EMBL/GenBank/DDBJ whole genome shotgun (WGS) entry which is preliminary data.</text>
</comment>
<protein>
    <submittedName>
        <fullName evidence="9">Mitochondrial inner membrane protein OXA1-like protein</fullName>
    </submittedName>
</protein>
<dbReference type="STRING" id="337451.A0A443Q0A9"/>
<reference evidence="9 10" key="1">
    <citation type="journal article" date="2019" name="Nat. Plants">
        <title>Stout camphor tree genome fills gaps in understanding of flowering plant genome evolution.</title>
        <authorList>
            <person name="Chaw S.M."/>
            <person name="Liu Y.C."/>
            <person name="Wu Y.W."/>
            <person name="Wang H.Y."/>
            <person name="Lin C.I."/>
            <person name="Wu C.S."/>
            <person name="Ke H.M."/>
            <person name="Chang L.Y."/>
            <person name="Hsu C.Y."/>
            <person name="Yang H.T."/>
            <person name="Sudianto E."/>
            <person name="Hsu M.H."/>
            <person name="Wu K.P."/>
            <person name="Wang L.N."/>
            <person name="Leebens-Mack J.H."/>
            <person name="Tsai I.J."/>
        </authorList>
    </citation>
    <scope>NUCLEOTIDE SEQUENCE [LARGE SCALE GENOMIC DNA]</scope>
    <source>
        <strain evidence="10">cv. Chaw 1501</strain>
        <tissue evidence="9">Young leaves</tissue>
    </source>
</reference>
<evidence type="ECO:0000256" key="6">
    <source>
        <dbReference type="RuleBase" id="RU003945"/>
    </source>
</evidence>
<dbReference type="InterPro" id="IPR028055">
    <property type="entry name" value="YidC/Oxa/ALB_C"/>
</dbReference>
<evidence type="ECO:0000256" key="2">
    <source>
        <dbReference type="ARBA" id="ARBA00010583"/>
    </source>
</evidence>
<dbReference type="Pfam" id="PF02096">
    <property type="entry name" value="60KD_IMP"/>
    <property type="match status" value="1"/>
</dbReference>
<comment type="similarity">
    <text evidence="6">Belongs to the OXA1/ALB3/YidC family.</text>
</comment>
<dbReference type="GO" id="GO:0005743">
    <property type="term" value="C:mitochondrial inner membrane"/>
    <property type="evidence" value="ECO:0007669"/>
    <property type="project" value="TreeGrafter"/>
</dbReference>
<accession>A0A443Q0A9</accession>
<evidence type="ECO:0000256" key="5">
    <source>
        <dbReference type="ARBA" id="ARBA00023136"/>
    </source>
</evidence>
<dbReference type="AlphaFoldDB" id="A0A443Q0A9"/>
<evidence type="ECO:0000256" key="4">
    <source>
        <dbReference type="ARBA" id="ARBA00022989"/>
    </source>
</evidence>
<gene>
    <name evidence="9" type="ORF">CKAN_02586200</name>
</gene>
<proteinExistence type="inferred from homology"/>
<dbReference type="PANTHER" id="PTHR12428">
    <property type="entry name" value="OXA1"/>
    <property type="match status" value="1"/>
</dbReference>
<keyword evidence="3 6" id="KW-0812">Transmembrane</keyword>
<keyword evidence="4 7" id="KW-1133">Transmembrane helix</keyword>
<dbReference type="InterPro" id="IPR001708">
    <property type="entry name" value="YidC/ALB3/OXA1/COX18"/>
</dbReference>
<evidence type="ECO:0000256" key="1">
    <source>
        <dbReference type="ARBA" id="ARBA00004141"/>
    </source>
</evidence>
<dbReference type="Proteomes" id="UP000283530">
    <property type="component" value="Unassembled WGS sequence"/>
</dbReference>
<dbReference type="GO" id="GO:0032977">
    <property type="term" value="F:membrane insertase activity"/>
    <property type="evidence" value="ECO:0007669"/>
    <property type="project" value="InterPro"/>
</dbReference>